<evidence type="ECO:0000256" key="2">
    <source>
        <dbReference type="SAM" id="MobiDB-lite"/>
    </source>
</evidence>
<accession>L1LDF5</accession>
<evidence type="ECO:0000313" key="6">
    <source>
        <dbReference type="Proteomes" id="UP000031512"/>
    </source>
</evidence>
<sequence>MKILVILCVAYVLRLCGCESLDDIIARFDGEVAKTQKLLEDAQSTLKGAENALEEYTKACTEIQSSKGKEVEDARKAFETAQKTLGKVSGSDAVLQALKKALEDLDKGAKFEPPSVESQGKVVKEALEKVADIHDLLNTVKPLEKLDEGNHEQQSSGTTPVDAKPKVVEHTTVSTSDPVEKSPTEENVSEQDTPKDTEKTSNSAPEESRESVSNEPNETQSEEVTLQKPVEESKTHIEEDVTTTDEAKSEDLKPEKESQSLGSSELIVSTMSTVSKPKFPLNRTGASATLKLLKPDYSIYQFFEYHHDDNHIRLVIPRDSLVVTKILNDTKTIWSGKRGEVLEYAKVYLNKDKKPELVLVTLITPSGVLRKDYIKGTSNNWKEFKGDVSTKINPLKVTTEHKRDSIIDLKNEKDTYECRIFSVIFLGVPTRSYSPKPGYIVKEVMDGEISLWKAAEGTDERCLSCELYTKYEHNILYLSKRKHGKRDDASFEFSDGTWKSISEEEFLKKFQAMANGSSKKPKAPETSPVPEIERSTSSTDLGSSKSEQNVHNEHTSETKVEHYIGDTDEVDPEQPGPNEAKEEVSTEALDEVKHEISEHASTHTDVISKDTKTEGDNNYPTDQNDDAVFSTLSTAALGSVSSDNGKDRDNEASEPLKDQIKEGLGLSGWGPENILGAFVGVFTASTITTFIS</sequence>
<feature type="region of interest" description="Disordered" evidence="2">
    <location>
        <begin position="513"/>
        <end position="626"/>
    </location>
</feature>
<feature type="coiled-coil region" evidence="1">
    <location>
        <begin position="32"/>
        <end position="66"/>
    </location>
</feature>
<dbReference type="AlphaFoldDB" id="L1LDF5"/>
<evidence type="ECO:0000313" key="4">
    <source>
        <dbReference type="EMBL" id="EKX73294.1"/>
    </source>
</evidence>
<feature type="compositionally biased region" description="Basic and acidic residues" evidence="2">
    <location>
        <begin position="229"/>
        <end position="258"/>
    </location>
</feature>
<feature type="compositionally biased region" description="Basic and acidic residues" evidence="2">
    <location>
        <begin position="644"/>
        <end position="658"/>
    </location>
</feature>
<keyword evidence="1" id="KW-0175">Coiled coil</keyword>
<dbReference type="KEGG" id="beq:BEWA_053490"/>
<organism evidence="4 6">
    <name type="scientific">Theileria equi strain WA</name>
    <dbReference type="NCBI Taxonomy" id="1537102"/>
    <lineage>
        <taxon>Eukaryota</taxon>
        <taxon>Sar</taxon>
        <taxon>Alveolata</taxon>
        <taxon>Apicomplexa</taxon>
        <taxon>Aconoidasida</taxon>
        <taxon>Piroplasmida</taxon>
        <taxon>Theileriidae</taxon>
        <taxon>Theileria</taxon>
    </lineage>
</organism>
<name>L1LDF5_THEEQ</name>
<feature type="compositionally biased region" description="Polar residues" evidence="2">
    <location>
        <begin position="213"/>
        <end position="224"/>
    </location>
</feature>
<dbReference type="VEuPathDB" id="PiroplasmaDB:BEWA_053490"/>
<feature type="compositionally biased region" description="Low complexity" evidence="2">
    <location>
        <begin position="535"/>
        <end position="546"/>
    </location>
</feature>
<gene>
    <name evidence="4" type="ORF">BEWA_053490</name>
    <name evidence="5" type="ORF">BEWA_054930</name>
</gene>
<evidence type="ECO:0008006" key="7">
    <source>
        <dbReference type="Google" id="ProtNLM"/>
    </source>
</evidence>
<dbReference type="Proteomes" id="UP000031512">
    <property type="component" value="Unassembled WGS sequence"/>
</dbReference>
<dbReference type="EMBL" id="ACOU01000003">
    <property type="protein sequence ID" value="EKX73436.1"/>
    <property type="molecule type" value="Genomic_DNA"/>
</dbReference>
<dbReference type="GeneID" id="15802901"/>
<feature type="chain" id="PRO_5007687480" description="Signal peptide containing protein" evidence="3">
    <location>
        <begin position="19"/>
        <end position="692"/>
    </location>
</feature>
<evidence type="ECO:0000313" key="5">
    <source>
        <dbReference type="EMBL" id="EKX73436.1"/>
    </source>
</evidence>
<reference evidence="4 6" key="2">
    <citation type="journal article" date="2012" name="BMC Genomics">
        <title>Comparative genomic analysis and phylogenetic position of Theileria equi.</title>
        <authorList>
            <person name="Kappmeyer L.S."/>
            <person name="Thiagarajan M."/>
            <person name="Herndon D.R."/>
            <person name="Ramsay J.D."/>
            <person name="Caler E."/>
            <person name="Djikeng A."/>
            <person name="Gillespie J.J."/>
            <person name="Lau A.O."/>
            <person name="Roalson E.H."/>
            <person name="Silva J.C."/>
            <person name="Silva M.G."/>
            <person name="Suarez C.E."/>
            <person name="Ueti M.W."/>
            <person name="Nene V.M."/>
            <person name="Mealey R.H."/>
            <person name="Knowles D.P."/>
            <person name="Brayton K.A."/>
        </authorList>
    </citation>
    <scope>NUCLEOTIDE SEQUENCE [LARGE SCALE GENOMIC DNA]</scope>
    <source>
        <strain evidence="4 6">WA</strain>
    </source>
</reference>
<keyword evidence="3" id="KW-0732">Signal</keyword>
<keyword evidence="6" id="KW-1185">Reference proteome</keyword>
<feature type="region of interest" description="Disordered" evidence="2">
    <location>
        <begin position="144"/>
        <end position="264"/>
    </location>
</feature>
<feature type="signal peptide" evidence="3">
    <location>
        <begin position="1"/>
        <end position="18"/>
    </location>
</feature>
<feature type="compositionally biased region" description="Basic and acidic residues" evidence="2">
    <location>
        <begin position="579"/>
        <end position="615"/>
    </location>
</feature>
<protein>
    <recommendedName>
        <fullName evidence="7">Signal peptide containing protein</fullName>
    </recommendedName>
</protein>
<dbReference type="Pfam" id="PF04385">
    <property type="entry name" value="FAINT"/>
    <property type="match status" value="1"/>
</dbReference>
<dbReference type="VEuPathDB" id="PiroplasmaDB:BEWA_054930"/>
<evidence type="ECO:0000256" key="1">
    <source>
        <dbReference type="SAM" id="Coils"/>
    </source>
</evidence>
<evidence type="ECO:0000256" key="3">
    <source>
        <dbReference type="SAM" id="SignalP"/>
    </source>
</evidence>
<comment type="caution">
    <text evidence="4">The sequence shown here is derived from an EMBL/GenBank/DDBJ whole genome shotgun (WGS) entry which is preliminary data.</text>
</comment>
<dbReference type="EMBL" id="ACOU01000003">
    <property type="protein sequence ID" value="EKX73294.1"/>
    <property type="molecule type" value="Genomic_DNA"/>
</dbReference>
<dbReference type="RefSeq" id="XP_004832746.1">
    <property type="nucleotide sequence ID" value="XM_004832689.1"/>
</dbReference>
<dbReference type="InterPro" id="IPR007480">
    <property type="entry name" value="DUF529"/>
</dbReference>
<feature type="compositionally biased region" description="Basic and acidic residues" evidence="2">
    <location>
        <begin position="548"/>
        <end position="565"/>
    </location>
</feature>
<feature type="region of interest" description="Disordered" evidence="2">
    <location>
        <begin position="638"/>
        <end position="658"/>
    </location>
</feature>
<proteinExistence type="predicted"/>
<reference evidence="4" key="1">
    <citation type="submission" date="2009-04" db="EMBL/GenBank/DDBJ databases">
        <authorList>
            <person name="Kappmeyer L."/>
            <person name="Thiagarajan M."/>
            <person name="Herndon D."/>
            <person name="Caler E."/>
            <person name="Galinsky K."/>
            <person name="Inman J."/>
            <person name="Schobel S."/>
            <person name="Amedeo P."/>
            <person name="Watkins K."/>
            <person name="Bradley B."/>
            <person name="Sosa J."/>
            <person name="Sarmiento M."/>
            <person name="Fedorova N."/>
            <person name="Brayton K."/>
            <person name="Lau A."/>
            <person name="Nene V."/>
            <person name="Djikeng A."/>
            <person name="Knowles D."/>
        </authorList>
    </citation>
    <scope>NUCLEOTIDE SEQUENCE</scope>
    <source>
        <strain evidence="4">WA</strain>
    </source>
</reference>